<accession>A0A397V356</accession>
<evidence type="ECO:0000313" key="2">
    <source>
        <dbReference type="Proteomes" id="UP000266673"/>
    </source>
</evidence>
<reference evidence="1 2" key="1">
    <citation type="submission" date="2018-06" db="EMBL/GenBank/DDBJ databases">
        <title>Comparative genomics reveals the genomic features of Rhizophagus irregularis, R. cerebriforme, R. diaphanum and Gigaspora rosea, and their symbiotic lifestyle signature.</title>
        <authorList>
            <person name="Morin E."/>
            <person name="San Clemente H."/>
            <person name="Chen E.C.H."/>
            <person name="De La Providencia I."/>
            <person name="Hainaut M."/>
            <person name="Kuo A."/>
            <person name="Kohler A."/>
            <person name="Murat C."/>
            <person name="Tang N."/>
            <person name="Roy S."/>
            <person name="Loubradou J."/>
            <person name="Henrissat B."/>
            <person name="Grigoriev I.V."/>
            <person name="Corradi N."/>
            <person name="Roux C."/>
            <person name="Martin F.M."/>
        </authorList>
    </citation>
    <scope>NUCLEOTIDE SEQUENCE [LARGE SCALE GENOMIC DNA]</scope>
    <source>
        <strain evidence="1 2">DAOM 194757</strain>
    </source>
</reference>
<name>A0A397V356_9GLOM</name>
<gene>
    <name evidence="1" type="ORF">C2G38_2246693</name>
</gene>
<dbReference type="EMBL" id="QKWP01000640">
    <property type="protein sequence ID" value="RIB16954.1"/>
    <property type="molecule type" value="Genomic_DNA"/>
</dbReference>
<evidence type="ECO:0000313" key="1">
    <source>
        <dbReference type="EMBL" id="RIB16954.1"/>
    </source>
</evidence>
<protein>
    <submittedName>
        <fullName evidence="1">Uncharacterized protein</fullName>
    </submittedName>
</protein>
<organism evidence="1 2">
    <name type="scientific">Gigaspora rosea</name>
    <dbReference type="NCBI Taxonomy" id="44941"/>
    <lineage>
        <taxon>Eukaryota</taxon>
        <taxon>Fungi</taxon>
        <taxon>Fungi incertae sedis</taxon>
        <taxon>Mucoromycota</taxon>
        <taxon>Glomeromycotina</taxon>
        <taxon>Glomeromycetes</taxon>
        <taxon>Diversisporales</taxon>
        <taxon>Gigasporaceae</taxon>
        <taxon>Gigaspora</taxon>
    </lineage>
</organism>
<dbReference type="Proteomes" id="UP000266673">
    <property type="component" value="Unassembled WGS sequence"/>
</dbReference>
<keyword evidence="2" id="KW-1185">Reference proteome</keyword>
<proteinExistence type="predicted"/>
<sequence length="55" mass="6178">MTEQKPILPCMGNPLLDICVVDDETLLKKQSILPTHFIYKFSDPSPNGNDTLSMK</sequence>
<comment type="caution">
    <text evidence="1">The sequence shown here is derived from an EMBL/GenBank/DDBJ whole genome shotgun (WGS) entry which is preliminary data.</text>
</comment>
<dbReference type="AlphaFoldDB" id="A0A397V356"/>